<keyword evidence="1" id="KW-0732">Signal</keyword>
<name>D2V6V6_NAEGR</name>
<feature type="chain" id="PRO_5003038353" evidence="1">
    <location>
        <begin position="21"/>
        <end position="215"/>
    </location>
</feature>
<feature type="signal peptide" evidence="1">
    <location>
        <begin position="1"/>
        <end position="20"/>
    </location>
</feature>
<protein>
    <submittedName>
        <fullName evidence="2">Predicted protein</fullName>
    </submittedName>
</protein>
<evidence type="ECO:0000313" key="3">
    <source>
        <dbReference type="Proteomes" id="UP000006671"/>
    </source>
</evidence>
<gene>
    <name evidence="2" type="ORF">NAEGRDRAFT_47137</name>
</gene>
<sequence>MKFNTILLLLSVLAIAICYSHQENQFIKYRFYSQGKSCNDNTNIESVSFDKTNVCVPTSDPVNYGYEIAHCTQISSDKVRVIYKTSCNTNCSHCLTNADNVISTNECQATAPYHPYRVECGAFNIGDYPPMLWTIKHSVINGKSDCKDDSVKSISGTPLNTCISVGSESFTVSCNGTWAEKRIWENNSCKNSFEYDDREKLEECLKGKFTFCGKK</sequence>
<reference evidence="2 3" key="1">
    <citation type="journal article" date="2010" name="Cell">
        <title>The genome of Naegleria gruberi illuminates early eukaryotic versatility.</title>
        <authorList>
            <person name="Fritz-Laylin L.K."/>
            <person name="Prochnik S.E."/>
            <person name="Ginger M.L."/>
            <person name="Dacks J.B."/>
            <person name="Carpenter M.L."/>
            <person name="Field M.C."/>
            <person name="Kuo A."/>
            <person name="Paredez A."/>
            <person name="Chapman J."/>
            <person name="Pham J."/>
            <person name="Shu S."/>
            <person name="Neupane R."/>
            <person name="Cipriano M."/>
            <person name="Mancuso J."/>
            <person name="Tu H."/>
            <person name="Salamov A."/>
            <person name="Lindquist E."/>
            <person name="Shapiro H."/>
            <person name="Lucas S."/>
            <person name="Grigoriev I.V."/>
            <person name="Cande W.Z."/>
            <person name="Fulton C."/>
            <person name="Rokhsar D.S."/>
            <person name="Dawson S.C."/>
        </authorList>
    </citation>
    <scope>NUCLEOTIDE SEQUENCE [LARGE SCALE GENOMIC DNA]</scope>
    <source>
        <strain evidence="2 3">NEG-M</strain>
    </source>
</reference>
<dbReference type="RefSeq" id="XP_002680383.1">
    <property type="nucleotide sequence ID" value="XM_002680337.1"/>
</dbReference>
<dbReference type="InParanoid" id="D2V6V6"/>
<evidence type="ECO:0000256" key="1">
    <source>
        <dbReference type="SAM" id="SignalP"/>
    </source>
</evidence>
<keyword evidence="3" id="KW-1185">Reference proteome</keyword>
<evidence type="ECO:0000313" key="2">
    <source>
        <dbReference type="EMBL" id="EFC47639.1"/>
    </source>
</evidence>
<dbReference type="AlphaFoldDB" id="D2V6V6"/>
<dbReference type="KEGG" id="ngr:NAEGRDRAFT_47137"/>
<dbReference type="VEuPathDB" id="AmoebaDB:NAEGRDRAFT_47137"/>
<accession>D2V6V6</accession>
<dbReference type="Proteomes" id="UP000006671">
    <property type="component" value="Unassembled WGS sequence"/>
</dbReference>
<proteinExistence type="predicted"/>
<dbReference type="EMBL" id="GG738854">
    <property type="protein sequence ID" value="EFC47639.1"/>
    <property type="molecule type" value="Genomic_DNA"/>
</dbReference>
<dbReference type="GeneID" id="8849133"/>
<organism evidence="3">
    <name type="scientific">Naegleria gruberi</name>
    <name type="common">Amoeba</name>
    <dbReference type="NCBI Taxonomy" id="5762"/>
    <lineage>
        <taxon>Eukaryota</taxon>
        <taxon>Discoba</taxon>
        <taxon>Heterolobosea</taxon>
        <taxon>Tetramitia</taxon>
        <taxon>Eutetramitia</taxon>
        <taxon>Vahlkampfiidae</taxon>
        <taxon>Naegleria</taxon>
    </lineage>
</organism>